<proteinExistence type="inferred from homology"/>
<comment type="caution">
    <text evidence="6">The sequence shown here is derived from an EMBL/GenBank/DDBJ whole genome shotgun (WGS) entry which is preliminary data.</text>
</comment>
<dbReference type="NCBIfam" id="TIGR02100">
    <property type="entry name" value="glgX_debranch"/>
    <property type="match status" value="1"/>
</dbReference>
<dbReference type="GO" id="GO:0005980">
    <property type="term" value="P:glycogen catabolic process"/>
    <property type="evidence" value="ECO:0007669"/>
    <property type="project" value="InterPro"/>
</dbReference>
<feature type="region of interest" description="Disordered" evidence="4">
    <location>
        <begin position="480"/>
        <end position="510"/>
    </location>
</feature>
<reference evidence="6 7" key="1">
    <citation type="submission" date="2019-02" db="EMBL/GenBank/DDBJ databases">
        <title>Draft genome sequences of novel Actinobacteria.</title>
        <authorList>
            <person name="Sahin N."/>
            <person name="Ay H."/>
            <person name="Saygin H."/>
        </authorList>
    </citation>
    <scope>NUCLEOTIDE SEQUENCE [LARGE SCALE GENOMIC DNA]</scope>
    <source>
        <strain evidence="6 7">KC603</strain>
    </source>
</reference>
<dbReference type="Pfam" id="PF02922">
    <property type="entry name" value="CBM_48"/>
    <property type="match status" value="1"/>
</dbReference>
<dbReference type="SMART" id="SM00642">
    <property type="entry name" value="Aamy"/>
    <property type="match status" value="1"/>
</dbReference>
<dbReference type="EMBL" id="SMKL01000020">
    <property type="protein sequence ID" value="TDC51725.1"/>
    <property type="molecule type" value="Genomic_DNA"/>
</dbReference>
<dbReference type="OrthoDB" id="3236218at2"/>
<organism evidence="6 7">
    <name type="scientific">Jiangella ureilytica</name>
    <dbReference type="NCBI Taxonomy" id="2530374"/>
    <lineage>
        <taxon>Bacteria</taxon>
        <taxon>Bacillati</taxon>
        <taxon>Actinomycetota</taxon>
        <taxon>Actinomycetes</taxon>
        <taxon>Jiangellales</taxon>
        <taxon>Jiangellaceae</taxon>
        <taxon>Jiangella</taxon>
    </lineage>
</organism>
<keyword evidence="2" id="KW-0378">Hydrolase</keyword>
<protein>
    <submittedName>
        <fullName evidence="6">Glycogen debranching enzyme GlgX</fullName>
    </submittedName>
</protein>
<evidence type="ECO:0000313" key="7">
    <source>
        <dbReference type="Proteomes" id="UP000295621"/>
    </source>
</evidence>
<comment type="similarity">
    <text evidence="1">Belongs to the glycosyl hydrolase 13 family.</text>
</comment>
<accession>A0A4V2XX35</accession>
<dbReference type="InterPro" id="IPR006047">
    <property type="entry name" value="GH13_cat_dom"/>
</dbReference>
<evidence type="ECO:0000256" key="3">
    <source>
        <dbReference type="ARBA" id="ARBA00023295"/>
    </source>
</evidence>
<dbReference type="Gene3D" id="2.60.40.1180">
    <property type="entry name" value="Golgi alpha-mannosidase II"/>
    <property type="match status" value="1"/>
</dbReference>
<dbReference type="InterPro" id="IPR004193">
    <property type="entry name" value="Glyco_hydro_13_N"/>
</dbReference>
<evidence type="ECO:0000256" key="1">
    <source>
        <dbReference type="ARBA" id="ARBA00008061"/>
    </source>
</evidence>
<feature type="compositionally biased region" description="Basic and acidic residues" evidence="4">
    <location>
        <begin position="480"/>
        <end position="496"/>
    </location>
</feature>
<dbReference type="PANTHER" id="PTHR43002">
    <property type="entry name" value="GLYCOGEN DEBRANCHING ENZYME"/>
    <property type="match status" value="1"/>
</dbReference>
<feature type="domain" description="Glycosyl hydrolase family 13 catalytic" evidence="5">
    <location>
        <begin position="172"/>
        <end position="584"/>
    </location>
</feature>
<evidence type="ECO:0000259" key="5">
    <source>
        <dbReference type="SMART" id="SM00642"/>
    </source>
</evidence>
<dbReference type="InterPro" id="IPR014756">
    <property type="entry name" value="Ig_E-set"/>
</dbReference>
<dbReference type="SUPFAM" id="SSF51011">
    <property type="entry name" value="Glycosyl hydrolase domain"/>
    <property type="match status" value="1"/>
</dbReference>
<evidence type="ECO:0000256" key="2">
    <source>
        <dbReference type="ARBA" id="ARBA00022801"/>
    </source>
</evidence>
<dbReference type="AlphaFoldDB" id="A0A4V2XX35"/>
<name>A0A4V2XX35_9ACTN</name>
<keyword evidence="7" id="KW-1185">Reference proteome</keyword>
<dbReference type="InterPro" id="IPR017853">
    <property type="entry name" value="GH"/>
</dbReference>
<dbReference type="Pfam" id="PF00128">
    <property type="entry name" value="Alpha-amylase"/>
    <property type="match status" value="1"/>
</dbReference>
<dbReference type="InterPro" id="IPR044505">
    <property type="entry name" value="GlgX_Isoamylase_N_E_set"/>
</dbReference>
<dbReference type="SUPFAM" id="SSF81296">
    <property type="entry name" value="E set domains"/>
    <property type="match status" value="1"/>
</dbReference>
<dbReference type="CDD" id="cd11326">
    <property type="entry name" value="AmyAc_Glg_debranch"/>
    <property type="match status" value="1"/>
</dbReference>
<evidence type="ECO:0000256" key="4">
    <source>
        <dbReference type="SAM" id="MobiDB-lite"/>
    </source>
</evidence>
<gene>
    <name evidence="6" type="primary">glgX</name>
    <name evidence="6" type="ORF">E1212_11005</name>
</gene>
<sequence>MPRVDVAMEPWPGHWTPLGATYDEEATNFALWAPEAEQVEVCLFDDDDTETRLVLPNRTFDVWHGAVPGLRVGQRYGFRVHGPWDPGTGRRFNPAKLLTDPYARAVDGALTAHPALYGHVRPSMDAGGDHRVRDDRDSAPYVPKSVVVDAHPFDWRGDAPPRVPWSETVLYEAHVRGFTMRHPGVPEELRGTYAGLAHPASLEYLTSLGITTVELLPVHQYVSEPDFLHRGSLNYWGYNTLAFFAPHNAYSAAGTRGQQVDEFKAMVRALHEAGLEVILDVVYNHTAEQGDGGPTLCYRGIANEAYYHVDPADRSRYLDYTGTGNTFKVAHPQVLGLVMDSLRYWVGEMHVDGFRFDLASALARSMHDVDMLGSFMTVIGQDPVLREVKLIAEPWDVGPGGYQVGEFPHLWTEWNDRYRNSVRDHWRGAAAGVRDLAFRLSGSSDLYADDRRRPYASINYVTAHDGFTMRDLVSYDRKHNEANGEDNRDGTDDNRSWNHGVEGDPVPDDPALRELRLRQVKNMLTTMLLSTGVPMLLSGDEMGRTQRGNNNAYCQDNEISWMDWSLPAQFPELGSLVRTLLELRRAHPVVRQRRFFEGVPVVAGGRKDIAWFAPSGAEMTEAEWHDGSLRTLGMYLNGEGIRSRGVRGEPILDDSFLLYVHAGASDLGVRLPGRFWGASYEVVVDTADAGRAGRRLRAGGRVTLVNRSSLLLRVIDLDPRGRTDG</sequence>
<dbReference type="Gene3D" id="2.60.40.10">
    <property type="entry name" value="Immunoglobulins"/>
    <property type="match status" value="1"/>
</dbReference>
<evidence type="ECO:0000313" key="6">
    <source>
        <dbReference type="EMBL" id="TDC51725.1"/>
    </source>
</evidence>
<dbReference type="GO" id="GO:0004135">
    <property type="term" value="F:amylo-alpha-1,6-glucosidase activity"/>
    <property type="evidence" value="ECO:0007669"/>
    <property type="project" value="InterPro"/>
</dbReference>
<dbReference type="SUPFAM" id="SSF51445">
    <property type="entry name" value="(Trans)glycosidases"/>
    <property type="match status" value="1"/>
</dbReference>
<dbReference type="RefSeq" id="WP_131982260.1">
    <property type="nucleotide sequence ID" value="NZ_SMKL01000020.1"/>
</dbReference>
<dbReference type="Gene3D" id="3.20.20.80">
    <property type="entry name" value="Glycosidases"/>
    <property type="match status" value="1"/>
</dbReference>
<keyword evidence="3" id="KW-0326">Glycosidase</keyword>
<dbReference type="CDD" id="cd02856">
    <property type="entry name" value="E_set_GDE_Isoamylase_N"/>
    <property type="match status" value="1"/>
</dbReference>
<dbReference type="InterPro" id="IPR013780">
    <property type="entry name" value="Glyco_hydro_b"/>
</dbReference>
<dbReference type="InterPro" id="IPR013783">
    <property type="entry name" value="Ig-like_fold"/>
</dbReference>
<dbReference type="Proteomes" id="UP000295621">
    <property type="component" value="Unassembled WGS sequence"/>
</dbReference>
<dbReference type="InterPro" id="IPR011837">
    <property type="entry name" value="Glycogen_debranch_GlgX"/>
</dbReference>